<evidence type="ECO:0000313" key="2">
    <source>
        <dbReference type="EMBL" id="ANH71274.1"/>
    </source>
</evidence>
<feature type="transmembrane region" description="Helical" evidence="1">
    <location>
        <begin position="205"/>
        <end position="225"/>
    </location>
</feature>
<dbReference type="Pfam" id="PF24838">
    <property type="entry name" value="8xMP"/>
    <property type="match status" value="1"/>
</dbReference>
<evidence type="ECO:0000313" key="3">
    <source>
        <dbReference type="Proteomes" id="UP000077927"/>
    </source>
</evidence>
<dbReference type="AlphaFoldDB" id="A0AAC9FP77"/>
<dbReference type="KEGG" id="rin:ACS15_1472"/>
<reference evidence="2 3" key="1">
    <citation type="submission" date="2015-09" db="EMBL/GenBank/DDBJ databases">
        <authorList>
            <person name="Xu Y."/>
            <person name="Nagy A."/>
            <person name="Liu N.T."/>
            <person name="Nou X."/>
        </authorList>
    </citation>
    <scope>NUCLEOTIDE SEQUENCE [LARGE SCALE GENOMIC DNA]</scope>
    <source>
        <strain evidence="2 3">FC1138</strain>
    </source>
</reference>
<keyword evidence="1" id="KW-1133">Transmembrane helix</keyword>
<organism evidence="2 3">
    <name type="scientific">Ralstonia insidiosa</name>
    <dbReference type="NCBI Taxonomy" id="190721"/>
    <lineage>
        <taxon>Bacteria</taxon>
        <taxon>Pseudomonadati</taxon>
        <taxon>Pseudomonadota</taxon>
        <taxon>Betaproteobacteria</taxon>
        <taxon>Burkholderiales</taxon>
        <taxon>Burkholderiaceae</taxon>
        <taxon>Ralstonia</taxon>
    </lineage>
</organism>
<proteinExistence type="predicted"/>
<keyword evidence="1" id="KW-0812">Transmembrane</keyword>
<dbReference type="Proteomes" id="UP000077927">
    <property type="component" value="Chromosome 1"/>
</dbReference>
<dbReference type="InterPro" id="IPR056918">
    <property type="entry name" value="8xMP"/>
</dbReference>
<feature type="transmembrane region" description="Helical" evidence="1">
    <location>
        <begin position="338"/>
        <end position="359"/>
    </location>
</feature>
<feature type="transmembrane region" description="Helical" evidence="1">
    <location>
        <begin position="312"/>
        <end position="332"/>
    </location>
</feature>
<protein>
    <submittedName>
        <fullName evidence="2">Membrane domain protein</fullName>
    </submittedName>
</protein>
<dbReference type="EMBL" id="CP012605">
    <property type="protein sequence ID" value="ANH71274.1"/>
    <property type="molecule type" value="Genomic_DNA"/>
</dbReference>
<sequence length="483" mass="53069">MASLRPDSGVVGPRRCAASLEALRRASPRLAAWRRRATGVLCWPRFRTANSQPLRGSGMSERGEGIPCGEPSPGTWQRPRCWCARRSCPCLSSSMWMHRYWVLYCSVPQCELCTRCRRRGNYATFNRARHGHTVCPSPRKSRRPYTDASLQGTLLNIGVGMGQNDAKPIDQGAYDLAFQGKQRRAALERALDIRKFEIELYWKRATYFWVFSGATFAGYATLAASKGVVDQTLLAVVSCVGFIFSFAWVLANKGSKQWQENWENHVDLLENDVIGPLFKTVLRRPAPALFAQACKEAIAGPASFSVSAINQIVSLFVAYMWLFLFGRALPTFVPHWEYAVPATLGGLALITCATFVWAGRTYRGNHTPKGTRRTSIIQAPTLHEADLGDQEAKSRRADSPTLRPRVAQHVVLVLLGLLIACAGNAGKDALAAASNGPEQAREVSGNSVVPDCGANVIGGVKTGWMEPPLRCHARSPCTTQGCR</sequence>
<feature type="transmembrane region" description="Helical" evidence="1">
    <location>
        <begin position="231"/>
        <end position="251"/>
    </location>
</feature>
<gene>
    <name evidence="2" type="ORF">ACS15_1472</name>
</gene>
<name>A0AAC9FP77_9RALS</name>
<keyword evidence="1" id="KW-0472">Membrane</keyword>
<accession>A0AAC9FP77</accession>
<evidence type="ECO:0000256" key="1">
    <source>
        <dbReference type="SAM" id="Phobius"/>
    </source>
</evidence>